<reference evidence="1 2" key="1">
    <citation type="journal article" date="2010" name="J. Bacteriol.">
        <title>Genome sequence of the oligotrophic marine Gammaproteobacterium HTCC2143, isolated from the Oregon Coast.</title>
        <authorList>
            <person name="Oh H.M."/>
            <person name="Kang I."/>
            <person name="Ferriera S."/>
            <person name="Giovannoni S.J."/>
            <person name="Cho J.C."/>
        </authorList>
    </citation>
    <scope>NUCLEOTIDE SEQUENCE [LARGE SCALE GENOMIC DNA]</scope>
    <source>
        <strain evidence="1 2">HTCC2143</strain>
    </source>
</reference>
<dbReference type="STRING" id="247633.GP2143_12451"/>
<dbReference type="EMBL" id="AAVT01000022">
    <property type="protein sequence ID" value="EAW29624.1"/>
    <property type="molecule type" value="Genomic_DNA"/>
</dbReference>
<accession>A0YHS8</accession>
<keyword evidence="2" id="KW-1185">Reference proteome</keyword>
<name>A0YHS8_9GAMM</name>
<comment type="caution">
    <text evidence="1">The sequence shown here is derived from an EMBL/GenBank/DDBJ whole genome shotgun (WGS) entry which is preliminary data.</text>
</comment>
<dbReference type="Proteomes" id="UP000004931">
    <property type="component" value="Unassembled WGS sequence"/>
</dbReference>
<dbReference type="Gene3D" id="2.40.10.220">
    <property type="entry name" value="predicted glycosyltransferase like domains"/>
    <property type="match status" value="1"/>
</dbReference>
<evidence type="ECO:0008006" key="3">
    <source>
        <dbReference type="Google" id="ProtNLM"/>
    </source>
</evidence>
<gene>
    <name evidence="1" type="ORF">GP2143_12451</name>
</gene>
<dbReference type="OrthoDB" id="9780702at2"/>
<dbReference type="AlphaFoldDB" id="A0YHS8"/>
<proteinExistence type="predicted"/>
<evidence type="ECO:0000313" key="1">
    <source>
        <dbReference type="EMBL" id="EAW29624.1"/>
    </source>
</evidence>
<protein>
    <recommendedName>
        <fullName evidence="3">PilZ domain-containing protein</fullName>
    </recommendedName>
</protein>
<organism evidence="1 2">
    <name type="scientific">marine gamma proteobacterium HTCC2143</name>
    <dbReference type="NCBI Taxonomy" id="247633"/>
    <lineage>
        <taxon>Bacteria</taxon>
        <taxon>Pseudomonadati</taxon>
        <taxon>Pseudomonadota</taxon>
        <taxon>Gammaproteobacteria</taxon>
        <taxon>Cellvibrionales</taxon>
        <taxon>Spongiibacteraceae</taxon>
        <taxon>BD1-7 clade</taxon>
    </lineage>
</organism>
<dbReference type="eggNOG" id="ENOG50330RV">
    <property type="taxonomic scope" value="Bacteria"/>
</dbReference>
<evidence type="ECO:0000313" key="2">
    <source>
        <dbReference type="Proteomes" id="UP000004931"/>
    </source>
</evidence>
<sequence>MTEERRRYFRIDDSMGISYELLGNEEAKVFALRSNDHGGNFDYASHFDNRIQTLLESCKQQTPIAAELLELLNKKLNFVIQQMDVDAELMHKVAYTLRQVNVSACGIAFANEEMLKQGQLLKLDIILHPTELHVVAMANVVDCIRISPKEPDDDNRCFVRLNFTEINTNDQELLIQHMVKKQSEQLRVRRQQKIQH</sequence>